<evidence type="ECO:0000256" key="6">
    <source>
        <dbReference type="ARBA" id="ARBA00023002"/>
    </source>
</evidence>
<dbReference type="NCBIfam" id="NF006960">
    <property type="entry name" value="PRK09437.1"/>
    <property type="match status" value="1"/>
</dbReference>
<evidence type="ECO:0000256" key="11">
    <source>
        <dbReference type="ARBA" id="ARBA00042639"/>
    </source>
</evidence>
<keyword evidence="8" id="KW-0676">Redox-active center</keyword>
<dbReference type="STRING" id="1633631.GCA_001442925_00857"/>
<comment type="subunit">
    <text evidence="2">Monomer.</text>
</comment>
<organism evidence="15 16">
    <name type="scientific">Candidatus Kryptonium thompsonii</name>
    <dbReference type="NCBI Taxonomy" id="1633631"/>
    <lineage>
        <taxon>Bacteria</taxon>
        <taxon>Pseudomonadati</taxon>
        <taxon>Candidatus Kryptoniota</taxon>
        <taxon>Candidatus Kryptonium</taxon>
    </lineage>
</organism>
<comment type="similarity">
    <text evidence="10">Belongs to the peroxiredoxin family. BCP/PrxQ subfamily.</text>
</comment>
<dbReference type="RefSeq" id="WP_047133658.1">
    <property type="nucleotide sequence ID" value="NZ_CZVJ01000021.1"/>
</dbReference>
<accession>A0A0P1LZW1</accession>
<dbReference type="InterPro" id="IPR013766">
    <property type="entry name" value="Thioredoxin_domain"/>
</dbReference>
<dbReference type="PIRSF" id="PIRSF000239">
    <property type="entry name" value="AHPC"/>
    <property type="match status" value="1"/>
</dbReference>
<dbReference type="InterPro" id="IPR000866">
    <property type="entry name" value="AhpC/TSA"/>
</dbReference>
<dbReference type="EMBL" id="FAOP01000004">
    <property type="protein sequence ID" value="CUU03821.1"/>
    <property type="molecule type" value="Genomic_DNA"/>
</dbReference>
<dbReference type="GO" id="GO:0034599">
    <property type="term" value="P:cellular response to oxidative stress"/>
    <property type="evidence" value="ECO:0007669"/>
    <property type="project" value="TreeGrafter"/>
</dbReference>
<dbReference type="EC" id="1.11.1.24" evidence="3"/>
<accession>A0A0P1M2V9</accession>
<evidence type="ECO:0000256" key="12">
    <source>
        <dbReference type="ARBA" id="ARBA00049091"/>
    </source>
</evidence>
<proteinExistence type="inferred from homology"/>
<accession>A0A0S4N1N9</accession>
<comment type="catalytic activity">
    <reaction evidence="12">
        <text>a hydroperoxide + [thioredoxin]-dithiol = an alcohol + [thioredoxin]-disulfide + H2O</text>
        <dbReference type="Rhea" id="RHEA:62620"/>
        <dbReference type="Rhea" id="RHEA-COMP:10698"/>
        <dbReference type="Rhea" id="RHEA-COMP:10700"/>
        <dbReference type="ChEBI" id="CHEBI:15377"/>
        <dbReference type="ChEBI" id="CHEBI:29950"/>
        <dbReference type="ChEBI" id="CHEBI:30879"/>
        <dbReference type="ChEBI" id="CHEBI:35924"/>
        <dbReference type="ChEBI" id="CHEBI:50058"/>
        <dbReference type="EC" id="1.11.1.24"/>
    </reaction>
</comment>
<accession>A0A0N7MWD3</accession>
<dbReference type="InterPro" id="IPR024706">
    <property type="entry name" value="Peroxiredoxin_AhpC-typ"/>
</dbReference>
<evidence type="ECO:0000256" key="9">
    <source>
        <dbReference type="ARBA" id="ARBA00032824"/>
    </source>
</evidence>
<accession>A0A0P1LVR9</accession>
<dbReference type="AlphaFoldDB" id="A0A0P1MBC7"/>
<keyword evidence="5" id="KW-0049">Antioxidant</keyword>
<sequence>MAKKTKATKTAKTGNKAAKAIELKVGQKAPDFTLPSDTGEKVSLKDFRGKKVVLYFYPKDDTPGCTKEACSFRDNIDRILQKGAVVIGISADSVESHKKFKEKYNLNFPLLSDEKHKVLEKYGVWKERSLYGKKFMGTERTTFIIDENGRIAHIFRKVKVDGHTDEVLQKLDELSQKVIA</sequence>
<dbReference type="PANTHER" id="PTHR42801:SF4">
    <property type="entry name" value="AHPC_TSA FAMILY PROTEIN"/>
    <property type="match status" value="1"/>
</dbReference>
<gene>
    <name evidence="15" type="ORF">JGI4_00858</name>
</gene>
<accession>A0A0P1MBC7</accession>
<dbReference type="InterPro" id="IPR036249">
    <property type="entry name" value="Thioredoxin-like_sf"/>
</dbReference>
<accession>A0A0P1MK77</accession>
<name>A0A0P1MBC7_9BACT</name>
<dbReference type="SUPFAM" id="SSF52833">
    <property type="entry name" value="Thioredoxin-like"/>
    <property type="match status" value="1"/>
</dbReference>
<evidence type="ECO:0000256" key="7">
    <source>
        <dbReference type="ARBA" id="ARBA00023157"/>
    </source>
</evidence>
<accession>A0A0P1LQH8</accession>
<evidence type="ECO:0000256" key="8">
    <source>
        <dbReference type="ARBA" id="ARBA00023284"/>
    </source>
</evidence>
<feature type="domain" description="Thioredoxin" evidence="14">
    <location>
        <begin position="23"/>
        <end position="176"/>
    </location>
</feature>
<evidence type="ECO:0000259" key="14">
    <source>
        <dbReference type="PROSITE" id="PS51352"/>
    </source>
</evidence>
<dbReference type="CDD" id="cd03017">
    <property type="entry name" value="PRX_BCP"/>
    <property type="match status" value="1"/>
</dbReference>
<dbReference type="PANTHER" id="PTHR42801">
    <property type="entry name" value="THIOREDOXIN-DEPENDENT PEROXIDE REDUCTASE"/>
    <property type="match status" value="1"/>
</dbReference>
<dbReference type="Proteomes" id="UP000182011">
    <property type="component" value="Unassembled WGS sequence"/>
</dbReference>
<evidence type="ECO:0000256" key="10">
    <source>
        <dbReference type="ARBA" id="ARBA00038489"/>
    </source>
</evidence>
<comment type="function">
    <text evidence="1">Thiol-specific peroxidase that catalyzes the reduction of hydrogen peroxide and organic hydroperoxides to water and alcohols, respectively. Plays a role in cell protection against oxidative stress by detoxifying peroxides and as sensor of hydrogen peroxide-mediated signaling events.</text>
</comment>
<feature type="active site" description="Cysteine sulfenic acid (-SOH) intermediate; for peroxidase activity" evidence="13">
    <location>
        <position position="65"/>
    </location>
</feature>
<dbReference type="InterPro" id="IPR050924">
    <property type="entry name" value="Peroxiredoxin_BCP/PrxQ"/>
</dbReference>
<dbReference type="Pfam" id="PF00578">
    <property type="entry name" value="AhpC-TSA"/>
    <property type="match status" value="1"/>
</dbReference>
<keyword evidence="6" id="KW-0560">Oxidoreductase</keyword>
<evidence type="ECO:0000256" key="2">
    <source>
        <dbReference type="ARBA" id="ARBA00011245"/>
    </source>
</evidence>
<dbReference type="GO" id="GO:0045454">
    <property type="term" value="P:cell redox homeostasis"/>
    <property type="evidence" value="ECO:0007669"/>
    <property type="project" value="TreeGrafter"/>
</dbReference>
<dbReference type="GO" id="GO:0005737">
    <property type="term" value="C:cytoplasm"/>
    <property type="evidence" value="ECO:0007669"/>
    <property type="project" value="TreeGrafter"/>
</dbReference>
<evidence type="ECO:0000256" key="4">
    <source>
        <dbReference type="ARBA" id="ARBA00022559"/>
    </source>
</evidence>
<dbReference type="FunFam" id="3.40.30.10:FF:000007">
    <property type="entry name" value="Thioredoxin-dependent thiol peroxidase"/>
    <property type="match status" value="1"/>
</dbReference>
<dbReference type="PROSITE" id="PS51352">
    <property type="entry name" value="THIOREDOXIN_2"/>
    <property type="match status" value="1"/>
</dbReference>
<evidence type="ECO:0000256" key="1">
    <source>
        <dbReference type="ARBA" id="ARBA00003330"/>
    </source>
</evidence>
<reference evidence="15 16" key="1">
    <citation type="submission" date="2015-11" db="EMBL/GenBank/DDBJ databases">
        <authorList>
            <person name="Zhang Y."/>
            <person name="Guo Z."/>
        </authorList>
    </citation>
    <scope>NUCLEOTIDE SEQUENCE [LARGE SCALE GENOMIC DNA]</scope>
    <source>
        <strain evidence="15">JGI-4</strain>
    </source>
</reference>
<dbReference type="Gene3D" id="3.40.30.10">
    <property type="entry name" value="Glutaredoxin"/>
    <property type="match status" value="1"/>
</dbReference>
<dbReference type="GO" id="GO:0008379">
    <property type="term" value="F:thioredoxin peroxidase activity"/>
    <property type="evidence" value="ECO:0007669"/>
    <property type="project" value="TreeGrafter"/>
</dbReference>
<keyword evidence="7" id="KW-1015">Disulfide bond</keyword>
<protein>
    <recommendedName>
        <fullName evidence="3">thioredoxin-dependent peroxiredoxin</fullName>
        <ecNumber evidence="3">1.11.1.24</ecNumber>
    </recommendedName>
    <alternativeName>
        <fullName evidence="9">Thioredoxin peroxidase</fullName>
    </alternativeName>
    <alternativeName>
        <fullName evidence="11">Thioredoxin-dependent peroxiredoxin Bcp</fullName>
    </alternativeName>
</protein>
<evidence type="ECO:0000256" key="13">
    <source>
        <dbReference type="PIRSR" id="PIRSR000239-1"/>
    </source>
</evidence>
<evidence type="ECO:0000313" key="16">
    <source>
        <dbReference type="Proteomes" id="UP000182011"/>
    </source>
</evidence>
<evidence type="ECO:0000256" key="3">
    <source>
        <dbReference type="ARBA" id="ARBA00013017"/>
    </source>
</evidence>
<keyword evidence="4" id="KW-0575">Peroxidase</keyword>
<evidence type="ECO:0000256" key="5">
    <source>
        <dbReference type="ARBA" id="ARBA00022862"/>
    </source>
</evidence>
<evidence type="ECO:0000313" key="15">
    <source>
        <dbReference type="EMBL" id="CUU03821.1"/>
    </source>
</evidence>
<accession>A0A0P1LA39</accession>